<dbReference type="Proteomes" id="UP001530400">
    <property type="component" value="Unassembled WGS sequence"/>
</dbReference>
<dbReference type="EMBL" id="JALLPJ020000968">
    <property type="protein sequence ID" value="KAL3778826.1"/>
    <property type="molecule type" value="Genomic_DNA"/>
</dbReference>
<feature type="chain" id="PRO_5044842779" evidence="1">
    <location>
        <begin position="19"/>
        <end position="234"/>
    </location>
</feature>
<protein>
    <submittedName>
        <fullName evidence="2">Uncharacterized protein</fullName>
    </submittedName>
</protein>
<comment type="caution">
    <text evidence="2">The sequence shown here is derived from an EMBL/GenBank/DDBJ whole genome shotgun (WGS) entry which is preliminary data.</text>
</comment>
<evidence type="ECO:0000256" key="1">
    <source>
        <dbReference type="SAM" id="SignalP"/>
    </source>
</evidence>
<dbReference type="PROSITE" id="PS51257">
    <property type="entry name" value="PROKAR_LIPOPROTEIN"/>
    <property type="match status" value="1"/>
</dbReference>
<gene>
    <name evidence="2" type="ORF">ACHAWO_007360</name>
</gene>
<reference evidence="2 3" key="1">
    <citation type="submission" date="2024-10" db="EMBL/GenBank/DDBJ databases">
        <title>Updated reference genomes for cyclostephanoid diatoms.</title>
        <authorList>
            <person name="Roberts W.R."/>
            <person name="Alverson A.J."/>
        </authorList>
    </citation>
    <scope>NUCLEOTIDE SEQUENCE [LARGE SCALE GENOMIC DNA]</scope>
    <source>
        <strain evidence="2 3">AJA010-31</strain>
    </source>
</reference>
<feature type="signal peptide" evidence="1">
    <location>
        <begin position="1"/>
        <end position="18"/>
    </location>
</feature>
<dbReference type="AlphaFoldDB" id="A0ABD3NTS9"/>
<evidence type="ECO:0000313" key="2">
    <source>
        <dbReference type="EMBL" id="KAL3778826.1"/>
    </source>
</evidence>
<proteinExistence type="predicted"/>
<keyword evidence="1" id="KW-0732">Signal</keyword>
<keyword evidence="3" id="KW-1185">Reference proteome</keyword>
<evidence type="ECO:0000313" key="3">
    <source>
        <dbReference type="Proteomes" id="UP001530400"/>
    </source>
</evidence>
<organism evidence="2 3">
    <name type="scientific">Cyclotella atomus</name>
    <dbReference type="NCBI Taxonomy" id="382360"/>
    <lineage>
        <taxon>Eukaryota</taxon>
        <taxon>Sar</taxon>
        <taxon>Stramenopiles</taxon>
        <taxon>Ochrophyta</taxon>
        <taxon>Bacillariophyta</taxon>
        <taxon>Coscinodiscophyceae</taxon>
        <taxon>Thalassiosirophycidae</taxon>
        <taxon>Stephanodiscales</taxon>
        <taxon>Stephanodiscaceae</taxon>
        <taxon>Cyclotella</taxon>
    </lineage>
</organism>
<accession>A0ABD3NTS9</accession>
<sequence>MRLMNLLCNICIIPLAAACSAFTSPAPLLTKARCVSPSKIKLHLQNNPSDVHVQSIEIAPYAKSYPDRRTLLKNFISSTALSIPIMYSQPSAAVMSVESKSTLAPITKSEAIDRFRAGRKSVQYLLDHYDEICEGGGDNVRRYLGTVGVTSGLFGIGKALKVLGEDVDDIVEYTELATEVEKTIQQADGSAYMAIFVTTSSSSTPPAKYYKDAKVEIERCAQTLDELALMIGLK</sequence>
<name>A0ABD3NTS9_9STRA</name>